<evidence type="ECO:0000256" key="5">
    <source>
        <dbReference type="RuleBase" id="RU000320"/>
    </source>
</evidence>
<dbReference type="GO" id="GO:0016020">
    <property type="term" value="C:membrane"/>
    <property type="evidence" value="ECO:0007669"/>
    <property type="project" value="UniProtKB-SubCell"/>
</dbReference>
<comment type="subcellular location">
    <subcellularLocation>
        <location evidence="1">Endomembrane system</location>
        <topology evidence="1">Multi-pass membrane protein</topology>
    </subcellularLocation>
    <subcellularLocation>
        <location evidence="5">Membrane</location>
        <topology evidence="5">Multi-pass membrane protein</topology>
    </subcellularLocation>
</comment>
<sequence>MLDYQQLLMILGLVVVAAPLLLTIVLGVSSLLNWTLAEETTSKLVHLAIVSGLLAAIAVLGLMLALGTRDVAIPLGDWVAIPRHYHFSVKFVFDRLSVPFAILSFVLSGTIGAFAVKYMHRERGFNRFFVLYAIFVLGMVVTALAGTIETLFAGWELVGLSSALLVAFFHERPAPSRNGLWVWTIYRVSDAALLLAAVVMHHLRGEGDFDKLLGTGLWPYEHSSVAASQALMVGLLLLIAAAGKSALIPFSGWLPRAMEGPTPSSAVFYGALSVHLGAFLLLRVSPLLDLSMALSTVVVILGLGTAVYAYLVGSVQTDIKSALSFASLSQVGIIVAEIGFGFRYVALIHLLGHASLRTLQFVRAPTLLQDYRTLENAIGNRLPRAGMVWGLSRTSPKHDWLYRFALDRGELDSLLSTYVVSPFVHAFRWCDALERRWTDFLSGVASRESDQVKPHFGTIEEQL</sequence>
<dbReference type="GO" id="GO:0012505">
    <property type="term" value="C:endomembrane system"/>
    <property type="evidence" value="ECO:0007669"/>
    <property type="project" value="UniProtKB-SubCell"/>
</dbReference>
<evidence type="ECO:0000256" key="4">
    <source>
        <dbReference type="ARBA" id="ARBA00023136"/>
    </source>
</evidence>
<keyword evidence="4 6" id="KW-0472">Membrane</keyword>
<keyword evidence="3 6" id="KW-1133">Transmembrane helix</keyword>
<accession>A0AAU7CPB4</accession>
<feature type="transmembrane region" description="Helical" evidence="6">
    <location>
        <begin position="96"/>
        <end position="116"/>
    </location>
</feature>
<protein>
    <submittedName>
        <fullName evidence="9">Proton-conducting transporter membrane subunit</fullName>
    </submittedName>
</protein>
<dbReference type="GO" id="GO:0042773">
    <property type="term" value="P:ATP synthesis coupled electron transport"/>
    <property type="evidence" value="ECO:0007669"/>
    <property type="project" value="InterPro"/>
</dbReference>
<organism evidence="9">
    <name type="scientific">Singulisphaera sp. Ch08</name>
    <dbReference type="NCBI Taxonomy" id="3120278"/>
    <lineage>
        <taxon>Bacteria</taxon>
        <taxon>Pseudomonadati</taxon>
        <taxon>Planctomycetota</taxon>
        <taxon>Planctomycetia</taxon>
        <taxon>Isosphaerales</taxon>
        <taxon>Isosphaeraceae</taxon>
        <taxon>Singulisphaera</taxon>
    </lineage>
</organism>
<keyword evidence="2 5" id="KW-0812">Transmembrane</keyword>
<dbReference type="Pfam" id="PF00662">
    <property type="entry name" value="Proton_antipo_N"/>
    <property type="match status" value="1"/>
</dbReference>
<dbReference type="GO" id="GO:0015990">
    <property type="term" value="P:electron transport coupled proton transport"/>
    <property type="evidence" value="ECO:0007669"/>
    <property type="project" value="TreeGrafter"/>
</dbReference>
<evidence type="ECO:0000259" key="8">
    <source>
        <dbReference type="Pfam" id="PF00662"/>
    </source>
</evidence>
<feature type="transmembrane region" description="Helical" evidence="6">
    <location>
        <begin position="44"/>
        <end position="66"/>
    </location>
</feature>
<dbReference type="InterPro" id="IPR003945">
    <property type="entry name" value="NU5C-like"/>
</dbReference>
<feature type="transmembrane region" description="Helical" evidence="6">
    <location>
        <begin position="152"/>
        <end position="169"/>
    </location>
</feature>
<dbReference type="Pfam" id="PF00361">
    <property type="entry name" value="Proton_antipo_M"/>
    <property type="match status" value="1"/>
</dbReference>
<evidence type="ECO:0000256" key="3">
    <source>
        <dbReference type="ARBA" id="ARBA00022989"/>
    </source>
</evidence>
<dbReference type="PANTHER" id="PTHR42829:SF2">
    <property type="entry name" value="NADH-UBIQUINONE OXIDOREDUCTASE CHAIN 5"/>
    <property type="match status" value="1"/>
</dbReference>
<evidence type="ECO:0000256" key="2">
    <source>
        <dbReference type="ARBA" id="ARBA00022692"/>
    </source>
</evidence>
<dbReference type="AlphaFoldDB" id="A0AAU7CPB4"/>
<dbReference type="GO" id="GO:0003954">
    <property type="term" value="F:NADH dehydrogenase activity"/>
    <property type="evidence" value="ECO:0007669"/>
    <property type="project" value="TreeGrafter"/>
</dbReference>
<dbReference type="GO" id="GO:0008137">
    <property type="term" value="F:NADH dehydrogenase (ubiquinone) activity"/>
    <property type="evidence" value="ECO:0007669"/>
    <property type="project" value="InterPro"/>
</dbReference>
<evidence type="ECO:0000313" key="9">
    <source>
        <dbReference type="EMBL" id="XBH06903.1"/>
    </source>
</evidence>
<evidence type="ECO:0000256" key="1">
    <source>
        <dbReference type="ARBA" id="ARBA00004127"/>
    </source>
</evidence>
<dbReference type="PANTHER" id="PTHR42829">
    <property type="entry name" value="NADH-UBIQUINONE OXIDOREDUCTASE CHAIN 5"/>
    <property type="match status" value="1"/>
</dbReference>
<evidence type="ECO:0000256" key="6">
    <source>
        <dbReference type="SAM" id="Phobius"/>
    </source>
</evidence>
<feature type="transmembrane region" description="Helical" evidence="6">
    <location>
        <begin position="323"/>
        <end position="346"/>
    </location>
</feature>
<feature type="transmembrane region" description="Helical" evidence="6">
    <location>
        <begin position="290"/>
        <end position="311"/>
    </location>
</feature>
<feature type="transmembrane region" description="Helical" evidence="6">
    <location>
        <begin position="6"/>
        <end position="32"/>
    </location>
</feature>
<feature type="transmembrane region" description="Helical" evidence="6">
    <location>
        <begin position="181"/>
        <end position="203"/>
    </location>
</feature>
<feature type="transmembrane region" description="Helical" evidence="6">
    <location>
        <begin position="128"/>
        <end position="146"/>
    </location>
</feature>
<proteinExistence type="predicted"/>
<dbReference type="InterPro" id="IPR001750">
    <property type="entry name" value="ND/Mrp_TM"/>
</dbReference>
<name>A0AAU7CPB4_9BACT</name>
<evidence type="ECO:0000259" key="7">
    <source>
        <dbReference type="Pfam" id="PF00361"/>
    </source>
</evidence>
<feature type="domain" description="NADH-Ubiquinone oxidoreductase (complex I) chain 5 N-terminal" evidence="8">
    <location>
        <begin position="78"/>
        <end position="129"/>
    </location>
</feature>
<reference evidence="9" key="1">
    <citation type="submission" date="2024-05" db="EMBL/GenBank/DDBJ databases">
        <title>Planctomycetes of the genus Singulisphaera possess chitinolytic capabilities.</title>
        <authorList>
            <person name="Ivanova A."/>
        </authorList>
    </citation>
    <scope>NUCLEOTIDE SEQUENCE</scope>
    <source>
        <strain evidence="9">Ch08T</strain>
    </source>
</reference>
<dbReference type="EMBL" id="CP155447">
    <property type="protein sequence ID" value="XBH06903.1"/>
    <property type="molecule type" value="Genomic_DNA"/>
</dbReference>
<dbReference type="PRINTS" id="PR01434">
    <property type="entry name" value="NADHDHGNASE5"/>
</dbReference>
<feature type="transmembrane region" description="Helical" evidence="6">
    <location>
        <begin position="266"/>
        <end position="284"/>
    </location>
</feature>
<feature type="domain" description="NADH:quinone oxidoreductase/Mrp antiporter transmembrane" evidence="7">
    <location>
        <begin position="150"/>
        <end position="367"/>
    </location>
</feature>
<dbReference type="RefSeq" id="WP_406699751.1">
    <property type="nucleotide sequence ID" value="NZ_CP155447.1"/>
</dbReference>
<dbReference type="InterPro" id="IPR001516">
    <property type="entry name" value="Proton_antipo_N"/>
</dbReference>
<gene>
    <name evidence="9" type="ORF">V5E97_12920</name>
</gene>
<feature type="transmembrane region" description="Helical" evidence="6">
    <location>
        <begin position="230"/>
        <end position="254"/>
    </location>
</feature>